<dbReference type="EMBL" id="JARKIB010000025">
    <property type="protein sequence ID" value="KAJ7765578.1"/>
    <property type="molecule type" value="Genomic_DNA"/>
</dbReference>
<protein>
    <submittedName>
        <fullName evidence="1">Uncharacterized protein</fullName>
    </submittedName>
</protein>
<evidence type="ECO:0000313" key="2">
    <source>
        <dbReference type="Proteomes" id="UP001215598"/>
    </source>
</evidence>
<dbReference type="AlphaFoldDB" id="A0AAD7NLB5"/>
<accession>A0AAD7NLB5</accession>
<reference evidence="1" key="1">
    <citation type="submission" date="2023-03" db="EMBL/GenBank/DDBJ databases">
        <title>Massive genome expansion in bonnet fungi (Mycena s.s.) driven by repeated elements and novel gene families across ecological guilds.</title>
        <authorList>
            <consortium name="Lawrence Berkeley National Laboratory"/>
            <person name="Harder C.B."/>
            <person name="Miyauchi S."/>
            <person name="Viragh M."/>
            <person name="Kuo A."/>
            <person name="Thoen E."/>
            <person name="Andreopoulos B."/>
            <person name="Lu D."/>
            <person name="Skrede I."/>
            <person name="Drula E."/>
            <person name="Henrissat B."/>
            <person name="Morin E."/>
            <person name="Kohler A."/>
            <person name="Barry K."/>
            <person name="LaButti K."/>
            <person name="Morin E."/>
            <person name="Salamov A."/>
            <person name="Lipzen A."/>
            <person name="Mereny Z."/>
            <person name="Hegedus B."/>
            <person name="Baldrian P."/>
            <person name="Stursova M."/>
            <person name="Weitz H."/>
            <person name="Taylor A."/>
            <person name="Grigoriev I.V."/>
            <person name="Nagy L.G."/>
            <person name="Martin F."/>
            <person name="Kauserud H."/>
        </authorList>
    </citation>
    <scope>NUCLEOTIDE SEQUENCE</scope>
    <source>
        <strain evidence="1">CBHHK182m</strain>
    </source>
</reference>
<organism evidence="1 2">
    <name type="scientific">Mycena metata</name>
    <dbReference type="NCBI Taxonomy" id="1033252"/>
    <lineage>
        <taxon>Eukaryota</taxon>
        <taxon>Fungi</taxon>
        <taxon>Dikarya</taxon>
        <taxon>Basidiomycota</taxon>
        <taxon>Agaricomycotina</taxon>
        <taxon>Agaricomycetes</taxon>
        <taxon>Agaricomycetidae</taxon>
        <taxon>Agaricales</taxon>
        <taxon>Marasmiineae</taxon>
        <taxon>Mycenaceae</taxon>
        <taxon>Mycena</taxon>
    </lineage>
</organism>
<feature type="non-terminal residue" evidence="1">
    <location>
        <position position="1"/>
    </location>
</feature>
<sequence>DFELRKIVRHVRSSPQRRKTWQKEVAAWYKEQREAAASSSSSAVRDLDLKDEKVLMLILDVKTRWSSTHQMLRKR</sequence>
<name>A0AAD7NLB5_9AGAR</name>
<dbReference type="Proteomes" id="UP001215598">
    <property type="component" value="Unassembled WGS sequence"/>
</dbReference>
<gene>
    <name evidence="1" type="ORF">B0H16DRAFT_395885</name>
</gene>
<evidence type="ECO:0000313" key="1">
    <source>
        <dbReference type="EMBL" id="KAJ7765578.1"/>
    </source>
</evidence>
<keyword evidence="2" id="KW-1185">Reference proteome</keyword>
<proteinExistence type="predicted"/>
<comment type="caution">
    <text evidence="1">The sequence shown here is derived from an EMBL/GenBank/DDBJ whole genome shotgun (WGS) entry which is preliminary data.</text>
</comment>